<sequence length="107" mass="11269">AAFSCIRNLWNRKPLKVYGGRMAESMLAILCHILRGEPIIQERLSKEREGTARPDEESTSASTGQASGPSVAGGAVGEGVTAGGSTEEASNTAARREPQVNQAQLTQ</sequence>
<proteinExistence type="predicted"/>
<keyword evidence="3" id="KW-1185">Reference proteome</keyword>
<dbReference type="Proteomes" id="UP001529510">
    <property type="component" value="Unassembled WGS sequence"/>
</dbReference>
<evidence type="ECO:0000313" key="2">
    <source>
        <dbReference type="EMBL" id="KAL0158062.1"/>
    </source>
</evidence>
<gene>
    <name evidence="2" type="ORF">M9458_046138</name>
</gene>
<organism evidence="2 3">
    <name type="scientific">Cirrhinus mrigala</name>
    <name type="common">Mrigala</name>
    <dbReference type="NCBI Taxonomy" id="683832"/>
    <lineage>
        <taxon>Eukaryota</taxon>
        <taxon>Metazoa</taxon>
        <taxon>Chordata</taxon>
        <taxon>Craniata</taxon>
        <taxon>Vertebrata</taxon>
        <taxon>Euteleostomi</taxon>
        <taxon>Actinopterygii</taxon>
        <taxon>Neopterygii</taxon>
        <taxon>Teleostei</taxon>
        <taxon>Ostariophysi</taxon>
        <taxon>Cypriniformes</taxon>
        <taxon>Cyprinidae</taxon>
        <taxon>Labeoninae</taxon>
        <taxon>Labeonini</taxon>
        <taxon>Cirrhinus</taxon>
    </lineage>
</organism>
<name>A0ABD0N8Y0_CIRMR</name>
<accession>A0ABD0N8Y0</accession>
<protein>
    <submittedName>
        <fullName evidence="2">Uncharacterized protein</fullName>
    </submittedName>
</protein>
<feature type="compositionally biased region" description="Basic and acidic residues" evidence="1">
    <location>
        <begin position="43"/>
        <end position="56"/>
    </location>
</feature>
<feature type="non-terminal residue" evidence="2">
    <location>
        <position position="107"/>
    </location>
</feature>
<comment type="caution">
    <text evidence="2">The sequence shown here is derived from an EMBL/GenBank/DDBJ whole genome shotgun (WGS) entry which is preliminary data.</text>
</comment>
<reference evidence="2 3" key="1">
    <citation type="submission" date="2024-05" db="EMBL/GenBank/DDBJ databases">
        <title>Genome sequencing and assembly of Indian major carp, Cirrhinus mrigala (Hamilton, 1822).</title>
        <authorList>
            <person name="Mohindra V."/>
            <person name="Chowdhury L.M."/>
            <person name="Lal K."/>
            <person name="Jena J.K."/>
        </authorList>
    </citation>
    <scope>NUCLEOTIDE SEQUENCE [LARGE SCALE GENOMIC DNA]</scope>
    <source>
        <strain evidence="2">CM1030</strain>
        <tissue evidence="2">Blood</tissue>
    </source>
</reference>
<evidence type="ECO:0000313" key="3">
    <source>
        <dbReference type="Proteomes" id="UP001529510"/>
    </source>
</evidence>
<feature type="region of interest" description="Disordered" evidence="1">
    <location>
        <begin position="42"/>
        <end position="107"/>
    </location>
</feature>
<dbReference type="AlphaFoldDB" id="A0ABD0N8Y0"/>
<evidence type="ECO:0000256" key="1">
    <source>
        <dbReference type="SAM" id="MobiDB-lite"/>
    </source>
</evidence>
<feature type="non-terminal residue" evidence="2">
    <location>
        <position position="1"/>
    </location>
</feature>
<dbReference type="EMBL" id="JAMKFB020000023">
    <property type="protein sequence ID" value="KAL0158062.1"/>
    <property type="molecule type" value="Genomic_DNA"/>
</dbReference>